<evidence type="ECO:0000313" key="3">
    <source>
        <dbReference type="Proteomes" id="UP000886653"/>
    </source>
</evidence>
<keyword evidence="3" id="KW-1185">Reference proteome</keyword>
<protein>
    <submittedName>
        <fullName evidence="2">Uncharacterized protein</fullName>
    </submittedName>
</protein>
<reference evidence="2" key="1">
    <citation type="submission" date="2013-11" db="EMBL/GenBank/DDBJ databases">
        <title>Genome sequence of the fusiform rust pathogen reveals effectors for host alternation and coevolution with pine.</title>
        <authorList>
            <consortium name="DOE Joint Genome Institute"/>
            <person name="Smith K."/>
            <person name="Pendleton A."/>
            <person name="Kubisiak T."/>
            <person name="Anderson C."/>
            <person name="Salamov A."/>
            <person name="Aerts A."/>
            <person name="Riley R."/>
            <person name="Clum A."/>
            <person name="Lindquist E."/>
            <person name="Ence D."/>
            <person name="Campbell M."/>
            <person name="Kronenberg Z."/>
            <person name="Feau N."/>
            <person name="Dhillon B."/>
            <person name="Hamelin R."/>
            <person name="Burleigh J."/>
            <person name="Smith J."/>
            <person name="Yandell M."/>
            <person name="Nelson C."/>
            <person name="Grigoriev I."/>
            <person name="Davis J."/>
        </authorList>
    </citation>
    <scope>NUCLEOTIDE SEQUENCE</scope>
    <source>
        <strain evidence="2">G11</strain>
    </source>
</reference>
<dbReference type="AlphaFoldDB" id="A0A9P6NMA2"/>
<dbReference type="EMBL" id="MU167240">
    <property type="protein sequence ID" value="KAG0148167.1"/>
    <property type="molecule type" value="Genomic_DNA"/>
</dbReference>
<sequence length="73" mass="8786">MYFFFLYIYMYFFGRSLSSQSVFYEFVLNQSFLSFFYLGTIVYDLFIRSDSHFLLYFNSISFILGLSSINFCG</sequence>
<evidence type="ECO:0000256" key="1">
    <source>
        <dbReference type="SAM" id="Phobius"/>
    </source>
</evidence>
<proteinExistence type="predicted"/>
<gene>
    <name evidence="2" type="ORF">CROQUDRAFT_431614</name>
</gene>
<organism evidence="2 3">
    <name type="scientific">Cronartium quercuum f. sp. fusiforme G11</name>
    <dbReference type="NCBI Taxonomy" id="708437"/>
    <lineage>
        <taxon>Eukaryota</taxon>
        <taxon>Fungi</taxon>
        <taxon>Dikarya</taxon>
        <taxon>Basidiomycota</taxon>
        <taxon>Pucciniomycotina</taxon>
        <taxon>Pucciniomycetes</taxon>
        <taxon>Pucciniales</taxon>
        <taxon>Coleosporiaceae</taxon>
        <taxon>Cronartium</taxon>
    </lineage>
</organism>
<feature type="transmembrane region" description="Helical" evidence="1">
    <location>
        <begin position="28"/>
        <end position="46"/>
    </location>
</feature>
<keyword evidence="1" id="KW-0472">Membrane</keyword>
<keyword evidence="1" id="KW-0812">Transmembrane</keyword>
<name>A0A9P6NMA2_9BASI</name>
<dbReference type="Proteomes" id="UP000886653">
    <property type="component" value="Unassembled WGS sequence"/>
</dbReference>
<evidence type="ECO:0000313" key="2">
    <source>
        <dbReference type="EMBL" id="KAG0148167.1"/>
    </source>
</evidence>
<accession>A0A9P6NMA2</accession>
<keyword evidence="1" id="KW-1133">Transmembrane helix</keyword>
<comment type="caution">
    <text evidence="2">The sequence shown here is derived from an EMBL/GenBank/DDBJ whole genome shotgun (WGS) entry which is preliminary data.</text>
</comment>
<feature type="transmembrane region" description="Helical" evidence="1">
    <location>
        <begin position="53"/>
        <end position="71"/>
    </location>
</feature>